<keyword evidence="3" id="KW-1185">Reference proteome</keyword>
<proteinExistence type="predicted"/>
<dbReference type="SUPFAM" id="SSF50685">
    <property type="entry name" value="Barwin-like endoglucanases"/>
    <property type="match status" value="1"/>
</dbReference>
<dbReference type="InterPro" id="IPR007112">
    <property type="entry name" value="Expansin/allergen_DPBB_dom"/>
</dbReference>
<dbReference type="Gramene" id="FCD_00024808-RA">
    <property type="protein sequence ID" value="FCD_00024808-RA:cds"/>
    <property type="gene ID" value="FCD_00024808"/>
</dbReference>
<dbReference type="PROSITE" id="PS50842">
    <property type="entry name" value="EXPANSIN_EG45"/>
    <property type="match status" value="1"/>
</dbReference>
<dbReference type="GO" id="GO:0048046">
    <property type="term" value="C:apoplast"/>
    <property type="evidence" value="ECO:0007669"/>
    <property type="project" value="InterPro"/>
</dbReference>
<dbReference type="AlphaFoldDB" id="A0AA87YTP4"/>
<gene>
    <name evidence="2" type="ORF">TIFTF001_040437</name>
</gene>
<dbReference type="PANTHER" id="PTHR47295">
    <property type="entry name" value="EG45-LIKE DOMAIN CONTAINING PROTEIN 1-RELATED"/>
    <property type="match status" value="1"/>
</dbReference>
<reference evidence="2" key="1">
    <citation type="submission" date="2023-07" db="EMBL/GenBank/DDBJ databases">
        <title>draft genome sequence of fig (Ficus carica).</title>
        <authorList>
            <person name="Takahashi T."/>
            <person name="Nishimura K."/>
        </authorList>
    </citation>
    <scope>NUCLEOTIDE SEQUENCE</scope>
</reference>
<dbReference type="InterPro" id="IPR036908">
    <property type="entry name" value="RlpA-like_sf"/>
</dbReference>
<evidence type="ECO:0000313" key="3">
    <source>
        <dbReference type="Proteomes" id="UP001187192"/>
    </source>
</evidence>
<comment type="caution">
    <text evidence="2">The sequence shown here is derived from an EMBL/GenBank/DDBJ whole genome shotgun (WGS) entry which is preliminary data.</text>
</comment>
<evidence type="ECO:0000313" key="2">
    <source>
        <dbReference type="EMBL" id="GMN23309.1"/>
    </source>
</evidence>
<dbReference type="Proteomes" id="UP001187192">
    <property type="component" value="Unassembled WGS sequence"/>
</dbReference>
<dbReference type="EMBL" id="BTGU01001449">
    <property type="protein sequence ID" value="GMN23309.1"/>
    <property type="molecule type" value="Genomic_DNA"/>
</dbReference>
<dbReference type="CDD" id="cd22269">
    <property type="entry name" value="DPBB_EG45-like"/>
    <property type="match status" value="1"/>
</dbReference>
<sequence length="96" mass="10528">MCLFFEQPPSALGTLQPEDMMIAAVSDKLWDNKAACERSYLVTCSGPTNQAPQPCYEGNEIVDLCKGCPTAINLSQEAFAKIANINDGKIRIKYEP</sequence>
<dbReference type="Pfam" id="PF03330">
    <property type="entry name" value="DPBB_1"/>
    <property type="match status" value="1"/>
</dbReference>
<name>A0AA87YTP4_FICCA</name>
<dbReference type="Gene3D" id="2.40.40.10">
    <property type="entry name" value="RlpA-like domain"/>
    <property type="match status" value="1"/>
</dbReference>
<organism evidence="2 3">
    <name type="scientific">Ficus carica</name>
    <name type="common">Common fig</name>
    <dbReference type="NCBI Taxonomy" id="3494"/>
    <lineage>
        <taxon>Eukaryota</taxon>
        <taxon>Viridiplantae</taxon>
        <taxon>Streptophyta</taxon>
        <taxon>Embryophyta</taxon>
        <taxon>Tracheophyta</taxon>
        <taxon>Spermatophyta</taxon>
        <taxon>Magnoliopsida</taxon>
        <taxon>eudicotyledons</taxon>
        <taxon>Gunneridae</taxon>
        <taxon>Pentapetalae</taxon>
        <taxon>rosids</taxon>
        <taxon>fabids</taxon>
        <taxon>Rosales</taxon>
        <taxon>Moraceae</taxon>
        <taxon>Ficeae</taxon>
        <taxon>Ficus</taxon>
    </lineage>
</organism>
<dbReference type="PANTHER" id="PTHR47295:SF2">
    <property type="entry name" value="EG45-LIKE DOMAIN CONTAINING PROTEIN 1-RELATED"/>
    <property type="match status" value="1"/>
</dbReference>
<evidence type="ECO:0000259" key="1">
    <source>
        <dbReference type="PROSITE" id="PS50842"/>
    </source>
</evidence>
<dbReference type="GO" id="GO:0009627">
    <property type="term" value="P:systemic acquired resistance"/>
    <property type="evidence" value="ECO:0007669"/>
    <property type="project" value="InterPro"/>
</dbReference>
<protein>
    <recommendedName>
        <fullName evidence="1">Expansin-like EG45 domain-containing protein</fullName>
    </recommendedName>
</protein>
<feature type="domain" description="Expansin-like EG45" evidence="1">
    <location>
        <begin position="1"/>
        <end position="96"/>
    </location>
</feature>
<dbReference type="InterPro" id="IPR044206">
    <property type="entry name" value="EGC1/2"/>
</dbReference>
<dbReference type="InterPro" id="IPR009009">
    <property type="entry name" value="RlpA-like_DPBB"/>
</dbReference>
<accession>A0AA87YTP4</accession>